<dbReference type="Pfam" id="PF02417">
    <property type="entry name" value="Chromate_transp"/>
    <property type="match status" value="1"/>
</dbReference>
<evidence type="ECO:0000256" key="5">
    <source>
        <dbReference type="ARBA" id="ARBA00022989"/>
    </source>
</evidence>
<evidence type="ECO:0000256" key="3">
    <source>
        <dbReference type="ARBA" id="ARBA00022475"/>
    </source>
</evidence>
<dbReference type="PANTHER" id="PTHR33567:SF3">
    <property type="entry name" value="CHROMATE ION TRANSPORTER (EUROFUNG)"/>
    <property type="match status" value="1"/>
</dbReference>
<evidence type="ECO:0000256" key="4">
    <source>
        <dbReference type="ARBA" id="ARBA00022692"/>
    </source>
</evidence>
<proteinExistence type="inferred from homology"/>
<accession>A0A427YFQ1</accession>
<dbReference type="GO" id="GO:0015109">
    <property type="term" value="F:chromate transmembrane transporter activity"/>
    <property type="evidence" value="ECO:0007669"/>
    <property type="project" value="InterPro"/>
</dbReference>
<keyword evidence="5 7" id="KW-1133">Transmembrane helix</keyword>
<comment type="caution">
    <text evidence="8">The sequence shown here is derived from an EMBL/GenBank/DDBJ whole genome shotgun (WGS) entry which is preliminary data.</text>
</comment>
<evidence type="ECO:0000256" key="1">
    <source>
        <dbReference type="ARBA" id="ARBA00004651"/>
    </source>
</evidence>
<dbReference type="PANTHER" id="PTHR33567">
    <property type="entry name" value="CHROMATE ION TRANSPORTER (EUROFUNG)"/>
    <property type="match status" value="1"/>
</dbReference>
<evidence type="ECO:0000256" key="2">
    <source>
        <dbReference type="ARBA" id="ARBA00005262"/>
    </source>
</evidence>
<protein>
    <recommendedName>
        <fullName evidence="10">Chromate transporter</fullName>
    </recommendedName>
</protein>
<dbReference type="STRING" id="1890683.A0A427YFQ1"/>
<keyword evidence="3" id="KW-1003">Cell membrane</keyword>
<evidence type="ECO:0008006" key="10">
    <source>
        <dbReference type="Google" id="ProtNLM"/>
    </source>
</evidence>
<feature type="transmembrane region" description="Helical" evidence="7">
    <location>
        <begin position="83"/>
        <end position="107"/>
    </location>
</feature>
<evidence type="ECO:0000256" key="6">
    <source>
        <dbReference type="ARBA" id="ARBA00023136"/>
    </source>
</evidence>
<keyword evidence="9" id="KW-1185">Reference proteome</keyword>
<reference evidence="8 9" key="1">
    <citation type="submission" date="2018-11" db="EMBL/GenBank/DDBJ databases">
        <title>Genome sequence of Saitozyma podzolica DSM 27192.</title>
        <authorList>
            <person name="Aliyu H."/>
            <person name="Gorte O."/>
            <person name="Ochsenreither K."/>
        </authorList>
    </citation>
    <scope>NUCLEOTIDE SEQUENCE [LARGE SCALE GENOMIC DNA]</scope>
    <source>
        <strain evidence="8 9">DSM 27192</strain>
    </source>
</reference>
<comment type="similarity">
    <text evidence="2">Belongs to the chromate ion transporter (CHR) (TC 2.A.51) family.</text>
</comment>
<feature type="transmembrane region" description="Helical" evidence="7">
    <location>
        <begin position="12"/>
        <end position="31"/>
    </location>
</feature>
<organism evidence="8 9">
    <name type="scientific">Saitozyma podzolica</name>
    <dbReference type="NCBI Taxonomy" id="1890683"/>
    <lineage>
        <taxon>Eukaryota</taxon>
        <taxon>Fungi</taxon>
        <taxon>Dikarya</taxon>
        <taxon>Basidiomycota</taxon>
        <taxon>Agaricomycotina</taxon>
        <taxon>Tremellomycetes</taxon>
        <taxon>Tremellales</taxon>
        <taxon>Trimorphomycetaceae</taxon>
        <taxon>Saitozyma</taxon>
    </lineage>
</organism>
<keyword evidence="4 7" id="KW-0812">Transmembrane</keyword>
<dbReference type="InterPro" id="IPR003370">
    <property type="entry name" value="Chromate_transpt"/>
</dbReference>
<evidence type="ECO:0000313" key="9">
    <source>
        <dbReference type="Proteomes" id="UP000279259"/>
    </source>
</evidence>
<dbReference type="AlphaFoldDB" id="A0A427YFQ1"/>
<dbReference type="Proteomes" id="UP000279259">
    <property type="component" value="Unassembled WGS sequence"/>
</dbReference>
<dbReference type="EMBL" id="RSCD01000012">
    <property type="protein sequence ID" value="RSH89754.1"/>
    <property type="molecule type" value="Genomic_DNA"/>
</dbReference>
<keyword evidence="6 7" id="KW-0472">Membrane</keyword>
<gene>
    <name evidence="8" type="ORF">EHS25_001740</name>
</gene>
<feature type="transmembrane region" description="Helical" evidence="7">
    <location>
        <begin position="51"/>
        <end position="71"/>
    </location>
</feature>
<comment type="subcellular location">
    <subcellularLocation>
        <location evidence="1">Cell membrane</location>
        <topology evidence="1">Multi-pass membrane protein</topology>
    </subcellularLocation>
</comment>
<sequence length="166" mass="18029">MTRRERLYGIVRHYWDLGFISFGGPGVHVIILRKRFVESLHWHDSKTFLDLFALGNALPGTWIHAAGVLYSDLAVGVSRIPDMLPPIVLALLTGLNAAAVGLIAFAAVQLAKNAGTDRITVLLLWLSASFGVCYHAPWMYPTLIATANSSCVAEDEARASKSVQPA</sequence>
<dbReference type="OrthoDB" id="2160638at2759"/>
<evidence type="ECO:0000256" key="7">
    <source>
        <dbReference type="SAM" id="Phobius"/>
    </source>
</evidence>
<evidence type="ECO:0000313" key="8">
    <source>
        <dbReference type="EMBL" id="RSH89754.1"/>
    </source>
</evidence>
<name>A0A427YFQ1_9TREE</name>
<feature type="transmembrane region" description="Helical" evidence="7">
    <location>
        <begin position="119"/>
        <end position="140"/>
    </location>
</feature>
<dbReference type="GO" id="GO:0005886">
    <property type="term" value="C:plasma membrane"/>
    <property type="evidence" value="ECO:0007669"/>
    <property type="project" value="UniProtKB-SubCell"/>
</dbReference>